<accession>A0A8S1XBT8</accession>
<proteinExistence type="predicted"/>
<gene>
    <name evidence="2" type="ORF">POCTA_138.1.T1160198</name>
</gene>
<comment type="caution">
    <text evidence="2">The sequence shown here is derived from an EMBL/GenBank/DDBJ whole genome shotgun (WGS) entry which is preliminary data.</text>
</comment>
<feature type="transmembrane region" description="Helical" evidence="1">
    <location>
        <begin position="176"/>
        <end position="193"/>
    </location>
</feature>
<keyword evidence="1" id="KW-1133">Transmembrane helix</keyword>
<feature type="transmembrane region" description="Helical" evidence="1">
    <location>
        <begin position="205"/>
        <end position="223"/>
    </location>
</feature>
<protein>
    <recommendedName>
        <fullName evidence="4">Transmembrane protein</fullName>
    </recommendedName>
</protein>
<keyword evidence="3" id="KW-1185">Reference proteome</keyword>
<evidence type="ECO:0008006" key="4">
    <source>
        <dbReference type="Google" id="ProtNLM"/>
    </source>
</evidence>
<dbReference type="Proteomes" id="UP000683925">
    <property type="component" value="Unassembled WGS sequence"/>
</dbReference>
<dbReference type="AlphaFoldDB" id="A0A8S1XBT8"/>
<evidence type="ECO:0000256" key="1">
    <source>
        <dbReference type="SAM" id="Phobius"/>
    </source>
</evidence>
<keyword evidence="1" id="KW-0812">Transmembrane</keyword>
<evidence type="ECO:0000313" key="3">
    <source>
        <dbReference type="Proteomes" id="UP000683925"/>
    </source>
</evidence>
<organism evidence="2 3">
    <name type="scientific">Paramecium octaurelia</name>
    <dbReference type="NCBI Taxonomy" id="43137"/>
    <lineage>
        <taxon>Eukaryota</taxon>
        <taxon>Sar</taxon>
        <taxon>Alveolata</taxon>
        <taxon>Ciliophora</taxon>
        <taxon>Intramacronucleata</taxon>
        <taxon>Oligohymenophorea</taxon>
        <taxon>Peniculida</taxon>
        <taxon>Parameciidae</taxon>
        <taxon>Paramecium</taxon>
    </lineage>
</organism>
<feature type="transmembrane region" description="Helical" evidence="1">
    <location>
        <begin position="235"/>
        <end position="254"/>
    </location>
</feature>
<name>A0A8S1XBT8_PAROT</name>
<sequence>MSWSQMLCPYYPKCKPLIRNHIQNLFALVLKKLVVQVELILNVYSIQLQILIGMEFANSLLNFDMAILIRLLDNLCHQLANGLLQRNYSQFMCQSCLRFSRQRDSQMQLYKEVECVLGEPSSLTQVTCYELRLTHLQLECLDKEEYCTWIRILLKQQFKVYQQEFRQYSQFYIQQFWVIFICPVNFYMVYILINKMKLLIFNNNHLYLFVYFIYVQVQIKEAINAHITQNAIHTNFMIILNFHFFILINLLIIYNKIIVLEPKQLLQNQIYQFINIVTIQRQLPHHQSNLQHFRQPNYFFVALSWSWQFIKLY</sequence>
<evidence type="ECO:0000313" key="2">
    <source>
        <dbReference type="EMBL" id="CAD8198405.1"/>
    </source>
</evidence>
<reference evidence="2" key="1">
    <citation type="submission" date="2021-01" db="EMBL/GenBank/DDBJ databases">
        <authorList>
            <consortium name="Genoscope - CEA"/>
            <person name="William W."/>
        </authorList>
    </citation>
    <scope>NUCLEOTIDE SEQUENCE</scope>
</reference>
<dbReference type="EMBL" id="CAJJDP010000116">
    <property type="protein sequence ID" value="CAD8198405.1"/>
    <property type="molecule type" value="Genomic_DNA"/>
</dbReference>
<keyword evidence="1" id="KW-0472">Membrane</keyword>